<dbReference type="EMBL" id="BBMR01000001">
    <property type="protein sequence ID" value="GAL16510.1"/>
    <property type="molecule type" value="Genomic_DNA"/>
</dbReference>
<keyword evidence="2" id="KW-1185">Reference proteome</keyword>
<dbReference type="STRING" id="990268.JCM19235_5059"/>
<organism evidence="1 2">
    <name type="scientific">Vibrio maritimus</name>
    <dbReference type="NCBI Taxonomy" id="990268"/>
    <lineage>
        <taxon>Bacteria</taxon>
        <taxon>Pseudomonadati</taxon>
        <taxon>Pseudomonadota</taxon>
        <taxon>Gammaproteobacteria</taxon>
        <taxon>Vibrionales</taxon>
        <taxon>Vibrionaceae</taxon>
        <taxon>Vibrio</taxon>
    </lineage>
</organism>
<proteinExistence type="predicted"/>
<evidence type="ECO:0000313" key="2">
    <source>
        <dbReference type="Proteomes" id="UP000029228"/>
    </source>
</evidence>
<protein>
    <submittedName>
        <fullName evidence="1">Uncharacterized protein</fullName>
    </submittedName>
</protein>
<reference evidence="1 2" key="1">
    <citation type="submission" date="2014-09" db="EMBL/GenBank/DDBJ databases">
        <title>Vibrio maritimus JCM 19235. (C45) whole genome shotgun sequence.</title>
        <authorList>
            <person name="Sawabe T."/>
            <person name="Meirelles P."/>
            <person name="Nakanishi M."/>
            <person name="Sayaka M."/>
            <person name="Hattori M."/>
            <person name="Ohkuma M."/>
        </authorList>
    </citation>
    <scope>NUCLEOTIDE SEQUENCE [LARGE SCALE GENOMIC DNA]</scope>
    <source>
        <strain evidence="2">JCM19235</strain>
    </source>
</reference>
<dbReference type="AlphaFoldDB" id="A0A090RM91"/>
<accession>A0A090RM91</accession>
<gene>
    <name evidence="1" type="ORF">JCM19235_5059</name>
</gene>
<comment type="caution">
    <text evidence="1">The sequence shown here is derived from an EMBL/GenBank/DDBJ whole genome shotgun (WGS) entry which is preliminary data.</text>
</comment>
<sequence>MEDWSQLAQSVASNPTSILEQQMTWWNQQINLFNDCILSTSEQAQKETDPRFRMRVGHRTLFIATSKRAIS</sequence>
<dbReference type="Proteomes" id="UP000029228">
    <property type="component" value="Unassembled WGS sequence"/>
</dbReference>
<evidence type="ECO:0000313" key="1">
    <source>
        <dbReference type="EMBL" id="GAL16510.1"/>
    </source>
</evidence>
<name>A0A090RM91_9VIBR</name>